<reference evidence="1" key="1">
    <citation type="submission" date="2023-04" db="EMBL/GenBank/DDBJ databases">
        <title>A chromosome-level genome assembly of the parasitoid wasp Eretmocerus hayati.</title>
        <authorList>
            <person name="Zhong Y."/>
            <person name="Liu S."/>
            <person name="Liu Y."/>
        </authorList>
    </citation>
    <scope>NUCLEOTIDE SEQUENCE</scope>
    <source>
        <strain evidence="1">ZJU_SS_LIU_2023</strain>
    </source>
</reference>
<proteinExistence type="predicted"/>
<evidence type="ECO:0000313" key="1">
    <source>
        <dbReference type="EMBL" id="KAJ8666811.1"/>
    </source>
</evidence>
<accession>A0ACC2N7E4</accession>
<organism evidence="1 2">
    <name type="scientific">Eretmocerus hayati</name>
    <dbReference type="NCBI Taxonomy" id="131215"/>
    <lineage>
        <taxon>Eukaryota</taxon>
        <taxon>Metazoa</taxon>
        <taxon>Ecdysozoa</taxon>
        <taxon>Arthropoda</taxon>
        <taxon>Hexapoda</taxon>
        <taxon>Insecta</taxon>
        <taxon>Pterygota</taxon>
        <taxon>Neoptera</taxon>
        <taxon>Endopterygota</taxon>
        <taxon>Hymenoptera</taxon>
        <taxon>Apocrita</taxon>
        <taxon>Proctotrupomorpha</taxon>
        <taxon>Chalcidoidea</taxon>
        <taxon>Aphelinidae</taxon>
        <taxon>Aphelininae</taxon>
        <taxon>Eretmocerus</taxon>
    </lineage>
</organism>
<dbReference type="EMBL" id="CM056744">
    <property type="protein sequence ID" value="KAJ8666811.1"/>
    <property type="molecule type" value="Genomic_DNA"/>
</dbReference>
<dbReference type="Proteomes" id="UP001239111">
    <property type="component" value="Chromosome 4"/>
</dbReference>
<evidence type="ECO:0000313" key="2">
    <source>
        <dbReference type="Proteomes" id="UP001239111"/>
    </source>
</evidence>
<gene>
    <name evidence="1" type="ORF">QAD02_008473</name>
</gene>
<name>A0ACC2N7E4_9HYME</name>
<protein>
    <submittedName>
        <fullName evidence="1">Uncharacterized protein</fullName>
    </submittedName>
</protein>
<keyword evidence="2" id="KW-1185">Reference proteome</keyword>
<comment type="caution">
    <text evidence="1">The sequence shown here is derived from an EMBL/GenBank/DDBJ whole genome shotgun (WGS) entry which is preliminary data.</text>
</comment>
<sequence length="181" mass="20450">MKAPLSKYDAFPDESFLGTLKKLIRTPNKPLSHVANRLKELQSGPSMRITKNVLFGTPILKNQFAASANPSQSPSTDEILEIRFKNSTLRSVHPDNVIRLQNGKFLEIARMFKENEDLKIEGYFIKSEDAFEYPCPSNQVAVVKMIRRSTNIHTIYGNQISHKCVKSNLGSKIYISTLLHG</sequence>